<proteinExistence type="predicted"/>
<dbReference type="EMBL" id="JBHSAY010000006">
    <property type="protein sequence ID" value="MFC4131150.1"/>
    <property type="molecule type" value="Genomic_DNA"/>
</dbReference>
<dbReference type="RefSeq" id="WP_382189529.1">
    <property type="nucleotide sequence ID" value="NZ_JBHSAY010000006.1"/>
</dbReference>
<reference evidence="2" key="1">
    <citation type="journal article" date="2019" name="Int. J. Syst. Evol. Microbiol.">
        <title>The Global Catalogue of Microorganisms (GCM) 10K type strain sequencing project: providing services to taxonomists for standard genome sequencing and annotation.</title>
        <authorList>
            <consortium name="The Broad Institute Genomics Platform"/>
            <consortium name="The Broad Institute Genome Sequencing Center for Infectious Disease"/>
            <person name="Wu L."/>
            <person name="Ma J."/>
        </authorList>
    </citation>
    <scope>NUCLEOTIDE SEQUENCE [LARGE SCALE GENOMIC DNA]</scope>
    <source>
        <strain evidence="2">CGMCC 4.7289</strain>
    </source>
</reference>
<comment type="caution">
    <text evidence="1">The sequence shown here is derived from an EMBL/GenBank/DDBJ whole genome shotgun (WGS) entry which is preliminary data.</text>
</comment>
<sequence length="115" mass="12424">MEMTPSQQRWEAWMTALTDVLAAFPADVTVTCPSHADGTVQVAFTGDPASRIGYYTAWCDTCHEGISSGRAGAPEGMPIIALRDSIEGDPDIIPDDVRLLPPDPYLGDDAEEHTF</sequence>
<organism evidence="1 2">
    <name type="scientific">Hamadaea flava</name>
    <dbReference type="NCBI Taxonomy" id="1742688"/>
    <lineage>
        <taxon>Bacteria</taxon>
        <taxon>Bacillati</taxon>
        <taxon>Actinomycetota</taxon>
        <taxon>Actinomycetes</taxon>
        <taxon>Micromonosporales</taxon>
        <taxon>Micromonosporaceae</taxon>
        <taxon>Hamadaea</taxon>
    </lineage>
</organism>
<accession>A0ABV8LLH1</accession>
<evidence type="ECO:0000313" key="2">
    <source>
        <dbReference type="Proteomes" id="UP001595816"/>
    </source>
</evidence>
<evidence type="ECO:0000313" key="1">
    <source>
        <dbReference type="EMBL" id="MFC4131150.1"/>
    </source>
</evidence>
<gene>
    <name evidence="1" type="ORF">ACFOZ4_11100</name>
</gene>
<dbReference type="Proteomes" id="UP001595816">
    <property type="component" value="Unassembled WGS sequence"/>
</dbReference>
<keyword evidence="2" id="KW-1185">Reference proteome</keyword>
<name>A0ABV8LLH1_9ACTN</name>
<protein>
    <submittedName>
        <fullName evidence="1">Uncharacterized protein</fullName>
    </submittedName>
</protein>